<dbReference type="InterPro" id="IPR001826">
    <property type="entry name" value="RHS"/>
</dbReference>
<reference evidence="6 7" key="1">
    <citation type="submission" date="2011-01" db="EMBL/GenBank/DDBJ databases">
        <title>Shigella flexneri CDC 796-83 whole genome shotgun sequencing project.</title>
        <authorList>
            <person name="Mane S.P."/>
            <person name="Sobral B.W."/>
            <person name="Cebula T."/>
            <person name="Chertkov O."/>
            <person name="Munk A.C."/>
            <person name="Tapia R."/>
            <person name="Green L."/>
            <person name="Rogers Y."/>
            <person name="Detter J.C."/>
            <person name="Bruce D."/>
            <person name="Brettin T.S."/>
        </authorList>
    </citation>
    <scope>NUCLEOTIDE SEQUENCE [LARGE SCALE GENOMIC DNA]</scope>
    <source>
        <strain evidence="6 7">CDC 796-83</strain>
    </source>
</reference>
<comment type="similarity">
    <text evidence="1">Belongs to the RHS family.</text>
</comment>
<feature type="domain" description="DUF6531" evidence="4">
    <location>
        <begin position="46"/>
        <end position="123"/>
    </location>
</feature>
<dbReference type="PANTHER" id="PTHR32305">
    <property type="match status" value="1"/>
</dbReference>
<comment type="caution">
    <text evidence="6">The sequence shown here is derived from an EMBL/GenBank/DDBJ whole genome shotgun (WGS) entry which is preliminary data.</text>
</comment>
<dbReference type="NCBIfam" id="NF041261">
    <property type="entry name" value="RHS_core"/>
    <property type="match status" value="1"/>
</dbReference>
<keyword evidence="2" id="KW-0677">Repeat</keyword>
<evidence type="ECO:0000259" key="5">
    <source>
        <dbReference type="Pfam" id="PF25023"/>
    </source>
</evidence>
<dbReference type="EMBL" id="AERO01000003">
    <property type="protein sequence ID" value="EFW62419.1"/>
    <property type="molecule type" value="Genomic_DNA"/>
</dbReference>
<gene>
    <name evidence="6" type="ORF">SGF_00053</name>
</gene>
<dbReference type="NCBIfam" id="TIGR03696">
    <property type="entry name" value="Rhs_assc_core"/>
    <property type="match status" value="1"/>
</dbReference>
<dbReference type="InterPro" id="IPR050708">
    <property type="entry name" value="T6SS_VgrG/RHS"/>
</dbReference>
<dbReference type="InterPro" id="IPR053422">
    <property type="entry name" value="RHS_domain"/>
</dbReference>
<accession>A0A6N3QT68</accession>
<evidence type="ECO:0000256" key="2">
    <source>
        <dbReference type="ARBA" id="ARBA00022737"/>
    </source>
</evidence>
<name>A0A6N3QT68_SHIFL</name>
<dbReference type="InterPro" id="IPR031325">
    <property type="entry name" value="RHS_repeat"/>
</dbReference>
<dbReference type="Pfam" id="PF25023">
    <property type="entry name" value="TEN_YD-shell"/>
    <property type="match status" value="1"/>
</dbReference>
<evidence type="ECO:0000313" key="7">
    <source>
        <dbReference type="Proteomes" id="UP000003302"/>
    </source>
</evidence>
<dbReference type="Pfam" id="PF05593">
    <property type="entry name" value="RHS_repeat"/>
    <property type="match status" value="6"/>
</dbReference>
<evidence type="ECO:0000259" key="3">
    <source>
        <dbReference type="Pfam" id="PF03527"/>
    </source>
</evidence>
<dbReference type="InterPro" id="IPR056823">
    <property type="entry name" value="TEN-like_YD-shell"/>
</dbReference>
<protein>
    <submittedName>
        <fullName evidence="6">Core protein</fullName>
    </submittedName>
</protein>
<proteinExistence type="inferred from homology"/>
<dbReference type="InterPro" id="IPR022385">
    <property type="entry name" value="Rhs_assc_core"/>
</dbReference>
<dbReference type="Pfam" id="PF20148">
    <property type="entry name" value="DUF6531"/>
    <property type="match status" value="1"/>
</dbReference>
<evidence type="ECO:0000259" key="4">
    <source>
        <dbReference type="Pfam" id="PF20148"/>
    </source>
</evidence>
<dbReference type="Gene3D" id="3.90.930.1">
    <property type="match status" value="1"/>
</dbReference>
<feature type="domain" description="RHS protein conserved region" evidence="3">
    <location>
        <begin position="1143"/>
        <end position="1177"/>
    </location>
</feature>
<dbReference type="Gene3D" id="2.180.10.10">
    <property type="entry name" value="RHS repeat-associated core"/>
    <property type="match status" value="2"/>
</dbReference>
<evidence type="ECO:0000313" key="6">
    <source>
        <dbReference type="EMBL" id="EFW62419.1"/>
    </source>
</evidence>
<evidence type="ECO:0000256" key="1">
    <source>
        <dbReference type="ARBA" id="ARBA00009455"/>
    </source>
</evidence>
<dbReference type="Pfam" id="PF03527">
    <property type="entry name" value="RHS"/>
    <property type="match status" value="1"/>
</dbReference>
<organism evidence="6 7">
    <name type="scientific">Shigella flexneri CDC 796-83</name>
    <dbReference type="NCBI Taxonomy" id="945360"/>
    <lineage>
        <taxon>Bacteria</taxon>
        <taxon>Pseudomonadati</taxon>
        <taxon>Pseudomonadota</taxon>
        <taxon>Gammaproteobacteria</taxon>
        <taxon>Enterobacterales</taxon>
        <taxon>Enterobacteriaceae</taxon>
        <taxon>Shigella</taxon>
    </lineage>
</organism>
<dbReference type="InterPro" id="IPR045351">
    <property type="entry name" value="DUF6531"/>
</dbReference>
<dbReference type="InterPro" id="IPR006530">
    <property type="entry name" value="YD"/>
</dbReference>
<feature type="domain" description="Teneurin-like YD-shell" evidence="5">
    <location>
        <begin position="827"/>
        <end position="1005"/>
    </location>
</feature>
<sequence>MSGKPAARQGDMTQYGGSIVQGSAGVRIGAPTGVACSVCPGGVTSGHPVNPLLGAKVLPGETDIALPGPLPFILSRTYSSYRTKTPAPVGSLGPGWKMPADIRLQLRDNTLILSDNGGRSLYFEHLFPGEDGYSRSESLWLVRGGVAKLDEGHRLAALWQALPEELRLSPHRYLATNSPQGPWWLLGWCERVPEADEVLPAPLPPYRVLTGLVDRFGRTQTFHREAAGEFSGEITGVTDGAGRHFQLVLTTQAQRAEEARQQAISGGTEPSAFPDTLPGYTEYGRDNGIRLSAVWLTHDPEYPENLPAAPLVRYGWTPRGELAAVYDRSNTQVRSFTYDDKYRGRMVAHRHTGRPEIRYRYDSDGRVTEQLNPAGLSYTYQYEKDRITITDSLNRREVLHTQGEAGLKRVVKKEHADGSVTQSQFDAVGRLRTQTDAAGRTTEYSPDVVTGLITRITTPDGRASAFYYNHHSQLTSATGPDGLEIRREYDEWGRLIQETAPDGDIIRYRYDNPHSDLPCATEDATGSRKTMTWSRYGQLLSFTDCSGYVTRYDHDRFGQMTAVHREEGLSQYRAYDSRGQLIAVKDTQGHETRYEYNAAGDLTAVIAPDGSRNGTQYDAWGKAIRTTQGELTRSMEYDAAGRVIRLTSENGSHTTFRYDVLDRLIQETGFDGRTQRYHHDLTGKLIRSEDEGLVTHWHYDEADRLTHRTVNGETAEQWQYDKRGWLTDISHLSEGHRVTVHYRYDEKGRLTGERQTVHHPQPEALLWQHETRHAYNAQGLANRCIPDSLPAVEWLTYGSGWLAGMKLGDTPLVDFTRDRLHRETLRRFGRYELSTAYTPAGQLQSQHLNSLQYDRDYTWNDNGELIRISSPRQTRSYSYSTTGRLTGVHTTAANLDIRIPYATDPAGNRLPDPELHPDSTLSMWPDNRIARDAHYLYRYDRHGRLTEKTDLIPEGGIRTDDERTHRYHYDSQHRLVHYTRTQYAEPLVESRYLYDPLGRRVAKRVWRRERDLTGWMSLSRKPEVTWYGWDGDRLTTIQNDRSRIQTIYQPGSFTPLIRVETATGELAKTQRRSLADTLQQSGGEDGGSVVFPPVLVQMLDRLESEILADRVSEESRRWLASCGLTVAQMQSQMDPVYTPARKIHLYHCDHRGLPLALISTEGATAWCAEYDEWSNLLSDENPHHLQQLIRLPGQQYDEESGLYYNRHRYYDPLQGRYITQDPIGLKGGWNFYQYPLNPVINVDPQGLVDINLYPESDLIHSVADEINIPGVFTIGGHGTPTSIESATRSIMTAKDLAYLIKFDGNYKDGMTVWLFSCNTSKGQNSFASQLAKELHTNVIGPDTLWTWWGRGTNGKLKMDTVLTAPTNLNSNKDLMAITTKDLGNWITYGPSGHPISNMQGTPEKPSDIR</sequence>
<dbReference type="PRINTS" id="PR00394">
    <property type="entry name" value="RHSPROTEIN"/>
</dbReference>
<dbReference type="PANTHER" id="PTHR32305:SF15">
    <property type="entry name" value="PROTEIN RHSA-RELATED"/>
    <property type="match status" value="1"/>
</dbReference>
<dbReference type="NCBIfam" id="TIGR01643">
    <property type="entry name" value="YD_repeat_2x"/>
    <property type="match status" value="6"/>
</dbReference>
<dbReference type="Proteomes" id="UP000003302">
    <property type="component" value="Unassembled WGS sequence"/>
</dbReference>